<feature type="transmembrane region" description="Helical" evidence="1">
    <location>
        <begin position="231"/>
        <end position="249"/>
    </location>
</feature>
<name>A0ABU5H871_9BACT</name>
<feature type="transmembrane region" description="Helical" evidence="1">
    <location>
        <begin position="201"/>
        <end position="219"/>
    </location>
</feature>
<gene>
    <name evidence="2" type="ORF">SYV04_24975</name>
</gene>
<feature type="transmembrane region" description="Helical" evidence="1">
    <location>
        <begin position="169"/>
        <end position="189"/>
    </location>
</feature>
<reference evidence="2 3" key="1">
    <citation type="submission" date="2023-12" db="EMBL/GenBank/DDBJ databases">
        <title>the genome sequence of Hyalangium sp. s54d21.</title>
        <authorList>
            <person name="Zhang X."/>
        </authorList>
    </citation>
    <scope>NUCLEOTIDE SEQUENCE [LARGE SCALE GENOMIC DNA]</scope>
    <source>
        <strain evidence="3">s54d21</strain>
    </source>
</reference>
<keyword evidence="1" id="KW-0812">Transmembrane</keyword>
<evidence type="ECO:0000313" key="3">
    <source>
        <dbReference type="Proteomes" id="UP001291309"/>
    </source>
</evidence>
<protein>
    <submittedName>
        <fullName evidence="2">Uncharacterized protein</fullName>
    </submittedName>
</protein>
<accession>A0ABU5H871</accession>
<evidence type="ECO:0000256" key="1">
    <source>
        <dbReference type="SAM" id="Phobius"/>
    </source>
</evidence>
<keyword evidence="3" id="KW-1185">Reference proteome</keyword>
<feature type="transmembrane region" description="Helical" evidence="1">
    <location>
        <begin position="129"/>
        <end position="149"/>
    </location>
</feature>
<comment type="caution">
    <text evidence="2">The sequence shown here is derived from an EMBL/GenBank/DDBJ whole genome shotgun (WGS) entry which is preliminary data.</text>
</comment>
<sequence>MSAEANVASLPEGGPPPLSVLLQAVRGASVSRVEVDALLAGLSQPPPSEHTPRQHADLLLALIQDNHLGTFTGSDGRTVRAVAIEALVALGYPYALEVPPEALEQKEGRAGARSKESLPSLFDTGTGKVGLALIVLIGLAELLLLLYFWRYPQPDPYLPDGYPDSHTSGTPSVSALVLIAFTTVIPAWLMELGSHPSGRGLRTLGKAWLTLVGLIWLALGLLTLRHGPAEPVPFIIGSLTVLSAVLMDFRKS</sequence>
<keyword evidence="1" id="KW-1133">Transmembrane helix</keyword>
<organism evidence="2 3">
    <name type="scientific">Hyalangium rubrum</name>
    <dbReference type="NCBI Taxonomy" id="3103134"/>
    <lineage>
        <taxon>Bacteria</taxon>
        <taxon>Pseudomonadati</taxon>
        <taxon>Myxococcota</taxon>
        <taxon>Myxococcia</taxon>
        <taxon>Myxococcales</taxon>
        <taxon>Cystobacterineae</taxon>
        <taxon>Archangiaceae</taxon>
        <taxon>Hyalangium</taxon>
    </lineage>
</organism>
<keyword evidence="1" id="KW-0472">Membrane</keyword>
<dbReference type="EMBL" id="JAXIVS010000009">
    <property type="protein sequence ID" value="MDY7229671.1"/>
    <property type="molecule type" value="Genomic_DNA"/>
</dbReference>
<proteinExistence type="predicted"/>
<dbReference type="Proteomes" id="UP001291309">
    <property type="component" value="Unassembled WGS sequence"/>
</dbReference>
<dbReference type="RefSeq" id="WP_321548395.1">
    <property type="nucleotide sequence ID" value="NZ_JAXIVS010000009.1"/>
</dbReference>
<evidence type="ECO:0000313" key="2">
    <source>
        <dbReference type="EMBL" id="MDY7229671.1"/>
    </source>
</evidence>